<name>A0A6M3XID2_9ZZZZ</name>
<reference evidence="1" key="1">
    <citation type="submission" date="2020-03" db="EMBL/GenBank/DDBJ databases">
        <title>The deep terrestrial virosphere.</title>
        <authorList>
            <person name="Holmfeldt K."/>
            <person name="Nilsson E."/>
            <person name="Simone D."/>
            <person name="Lopez-Fernandez M."/>
            <person name="Wu X."/>
            <person name="de Brujin I."/>
            <person name="Lundin D."/>
            <person name="Andersson A."/>
            <person name="Bertilsson S."/>
            <person name="Dopson M."/>
        </authorList>
    </citation>
    <scope>NUCLEOTIDE SEQUENCE</scope>
    <source>
        <strain evidence="1">TM448B01062</strain>
    </source>
</reference>
<accession>A0A6M3XID2</accession>
<proteinExistence type="predicted"/>
<protein>
    <submittedName>
        <fullName evidence="1">Putative tail protein</fullName>
    </submittedName>
</protein>
<dbReference type="EMBL" id="MT144696">
    <property type="protein sequence ID" value="QJH97678.1"/>
    <property type="molecule type" value="Genomic_DNA"/>
</dbReference>
<dbReference type="InterPro" id="IPR010064">
    <property type="entry name" value="HK97-gp10_tail"/>
</dbReference>
<evidence type="ECO:0000313" key="1">
    <source>
        <dbReference type="EMBL" id="QJH97678.1"/>
    </source>
</evidence>
<organism evidence="1">
    <name type="scientific">viral metagenome</name>
    <dbReference type="NCBI Taxonomy" id="1070528"/>
    <lineage>
        <taxon>unclassified sequences</taxon>
        <taxon>metagenomes</taxon>
        <taxon>organismal metagenomes</taxon>
    </lineage>
</organism>
<dbReference type="AlphaFoldDB" id="A0A6M3XID2"/>
<gene>
    <name evidence="1" type="ORF">TM448B01062_0023</name>
</gene>
<sequence>MAEMIKFEVTGFELTIENSNIQKEKVKKELKNAMKNYMERVLLKAKALCPVKTGALRDSLNVGPYSDFEWYLRDGVSYGAHQEFGFTSKDESFHQHPFVQPAFLSTKPTIVKL</sequence>
<dbReference type="Pfam" id="PF04883">
    <property type="entry name" value="HK97-gp10_like"/>
    <property type="match status" value="1"/>
</dbReference>